<dbReference type="VEuPathDB" id="FungiDB:FOXG_17851"/>
<dbReference type="VEuPathDB" id="FungiDB:FOC1_g10009882"/>
<gene>
    <name evidence="1" type="ORF">BFJ68_g3987</name>
</gene>
<proteinExistence type="predicted"/>
<dbReference type="EMBL" id="MRCY01000013">
    <property type="protein sequence ID" value="RKL18284.1"/>
    <property type="molecule type" value="Genomic_DNA"/>
</dbReference>
<dbReference type="VEuPathDB" id="FungiDB:FOIG_09028"/>
<dbReference type="VEuPathDB" id="FungiDB:FOMG_07491"/>
<reference evidence="1 2" key="1">
    <citation type="journal article" date="2018" name="Sci. Rep.">
        <title>Characterisation of pathogen-specific regions and novel effector candidates in Fusarium oxysporum f. sp. cepae.</title>
        <authorList>
            <person name="Armitage A.D."/>
            <person name="Taylor A."/>
            <person name="Sobczyk M.K."/>
            <person name="Baxter L."/>
            <person name="Greenfield B.P."/>
            <person name="Bates H.J."/>
            <person name="Wilson F."/>
            <person name="Jackson A.C."/>
            <person name="Ott S."/>
            <person name="Harrison R.J."/>
            <person name="Clarkson J.P."/>
        </authorList>
    </citation>
    <scope>NUCLEOTIDE SEQUENCE [LARGE SCALE GENOMIC DNA]</scope>
    <source>
        <strain evidence="1 2">Fo_A28</strain>
    </source>
</reference>
<protein>
    <submittedName>
        <fullName evidence="1">Uncharacterized protein</fullName>
    </submittedName>
</protein>
<sequence length="133" mass="14475">MYIAIGHLPGSAINAIQATRTKLNALHHFSCTPSCALTLSCQQLNLNVFQRIPSSLLLNGPQSANWISTTLESPLCAALLADECRTGKTVQLSLALATHYYHVKTEVNAGIFQLRDKNWRFKPSIILCLPAGG</sequence>
<organism evidence="1 2">
    <name type="scientific">Fusarium oxysporum</name>
    <name type="common">Fusarium vascular wilt</name>
    <dbReference type="NCBI Taxonomy" id="5507"/>
    <lineage>
        <taxon>Eukaryota</taxon>
        <taxon>Fungi</taxon>
        <taxon>Dikarya</taxon>
        <taxon>Ascomycota</taxon>
        <taxon>Pezizomycotina</taxon>
        <taxon>Sordariomycetes</taxon>
        <taxon>Hypocreomycetidae</taxon>
        <taxon>Hypocreales</taxon>
        <taxon>Nectriaceae</taxon>
        <taxon>Fusarium</taxon>
        <taxon>Fusarium oxysporum species complex</taxon>
    </lineage>
</organism>
<dbReference type="Proteomes" id="UP000285860">
    <property type="component" value="Unassembled WGS sequence"/>
</dbReference>
<dbReference type="VEuPathDB" id="FungiDB:FOZG_10197"/>
<evidence type="ECO:0000313" key="1">
    <source>
        <dbReference type="EMBL" id="RKL18284.1"/>
    </source>
</evidence>
<name>A0A420RMP8_FUSOX</name>
<dbReference type="AlphaFoldDB" id="A0A420RMP8"/>
<dbReference type="VEuPathDB" id="FungiDB:FOC4_g10008967"/>
<dbReference type="VEuPathDB" id="FungiDB:HZS61_002742"/>
<comment type="caution">
    <text evidence="1">The sequence shown here is derived from an EMBL/GenBank/DDBJ whole genome shotgun (WGS) entry which is preliminary data.</text>
</comment>
<accession>A0A420RMP8</accession>
<evidence type="ECO:0000313" key="2">
    <source>
        <dbReference type="Proteomes" id="UP000285860"/>
    </source>
</evidence>